<feature type="non-terminal residue" evidence="3">
    <location>
        <position position="112"/>
    </location>
</feature>
<sequence>MEIDNFSQYKLGDTSNIGDNYDDEQLSGSEDSLNNSPLDNFENIAFGKHGNITCVCGVCRKQFPDLDCLERHHMNKHPSIAFSFLEVEQRNGIDLLHYSEPSTVGVLAVTNT</sequence>
<evidence type="ECO:0000313" key="3">
    <source>
        <dbReference type="EMBL" id="KAL3861163.1"/>
    </source>
</evidence>
<dbReference type="EMBL" id="JBJQND010000011">
    <property type="protein sequence ID" value="KAL3861163.1"/>
    <property type="molecule type" value="Genomic_DNA"/>
</dbReference>
<feature type="domain" description="C2H2-type" evidence="2">
    <location>
        <begin position="54"/>
        <end position="77"/>
    </location>
</feature>
<evidence type="ECO:0000313" key="4">
    <source>
        <dbReference type="Proteomes" id="UP001634394"/>
    </source>
</evidence>
<accession>A0ABD3VKU5</accession>
<dbReference type="AlphaFoldDB" id="A0ABD3VKU5"/>
<organism evidence="3 4">
    <name type="scientific">Sinanodonta woodiana</name>
    <name type="common">Chinese pond mussel</name>
    <name type="synonym">Anodonta woodiana</name>
    <dbReference type="NCBI Taxonomy" id="1069815"/>
    <lineage>
        <taxon>Eukaryota</taxon>
        <taxon>Metazoa</taxon>
        <taxon>Spiralia</taxon>
        <taxon>Lophotrochozoa</taxon>
        <taxon>Mollusca</taxon>
        <taxon>Bivalvia</taxon>
        <taxon>Autobranchia</taxon>
        <taxon>Heteroconchia</taxon>
        <taxon>Palaeoheterodonta</taxon>
        <taxon>Unionida</taxon>
        <taxon>Unionoidea</taxon>
        <taxon>Unionidae</taxon>
        <taxon>Unioninae</taxon>
        <taxon>Sinanodonta</taxon>
    </lineage>
</organism>
<feature type="compositionally biased region" description="Polar residues" evidence="1">
    <location>
        <begin position="26"/>
        <end position="36"/>
    </location>
</feature>
<name>A0ABD3VKU5_SINWO</name>
<keyword evidence="4" id="KW-1185">Reference proteome</keyword>
<dbReference type="Proteomes" id="UP001634394">
    <property type="component" value="Unassembled WGS sequence"/>
</dbReference>
<feature type="non-terminal residue" evidence="3">
    <location>
        <position position="1"/>
    </location>
</feature>
<dbReference type="InterPro" id="IPR013087">
    <property type="entry name" value="Znf_C2H2_type"/>
</dbReference>
<proteinExistence type="predicted"/>
<feature type="region of interest" description="Disordered" evidence="1">
    <location>
        <begin position="1"/>
        <end position="36"/>
    </location>
</feature>
<dbReference type="PROSITE" id="PS00028">
    <property type="entry name" value="ZINC_FINGER_C2H2_1"/>
    <property type="match status" value="1"/>
</dbReference>
<reference evidence="3 4" key="1">
    <citation type="submission" date="2024-11" db="EMBL/GenBank/DDBJ databases">
        <title>Chromosome-level genome assembly of the freshwater bivalve Anodonta woodiana.</title>
        <authorList>
            <person name="Chen X."/>
        </authorList>
    </citation>
    <scope>NUCLEOTIDE SEQUENCE [LARGE SCALE GENOMIC DNA]</scope>
    <source>
        <strain evidence="3">MN2024</strain>
        <tissue evidence="3">Gills</tissue>
    </source>
</reference>
<evidence type="ECO:0000259" key="2">
    <source>
        <dbReference type="PROSITE" id="PS00028"/>
    </source>
</evidence>
<protein>
    <recommendedName>
        <fullName evidence="2">C2H2-type domain-containing protein</fullName>
    </recommendedName>
</protein>
<dbReference type="SUPFAM" id="SSF118359">
    <property type="entry name" value="Expressed protein At2g23090/F21P24.15"/>
    <property type="match status" value="1"/>
</dbReference>
<comment type="caution">
    <text evidence="3">The sequence shown here is derived from an EMBL/GenBank/DDBJ whole genome shotgun (WGS) entry which is preliminary data.</text>
</comment>
<evidence type="ECO:0000256" key="1">
    <source>
        <dbReference type="SAM" id="MobiDB-lite"/>
    </source>
</evidence>
<gene>
    <name evidence="3" type="ORF">ACJMK2_007228</name>
</gene>
<feature type="compositionally biased region" description="Polar residues" evidence="1">
    <location>
        <begin position="1"/>
        <end position="18"/>
    </location>
</feature>